<dbReference type="Proteomes" id="UP001211065">
    <property type="component" value="Unassembled WGS sequence"/>
</dbReference>
<feature type="binding site" evidence="3">
    <location>
        <position position="108"/>
    </location>
    <ligand>
        <name>Zn(2+)</name>
        <dbReference type="ChEBI" id="CHEBI:29105"/>
    </ligand>
</feature>
<evidence type="ECO:0000313" key="5">
    <source>
        <dbReference type="Proteomes" id="UP001211065"/>
    </source>
</evidence>
<dbReference type="GO" id="GO:0045277">
    <property type="term" value="C:respiratory chain complex IV"/>
    <property type="evidence" value="ECO:0007669"/>
    <property type="project" value="InterPro"/>
</dbReference>
<name>A0AAD5UAY5_9FUNG</name>
<dbReference type="InterPro" id="IPR002124">
    <property type="entry name" value="Cyt_c_oxidase_su5b"/>
</dbReference>
<dbReference type="GO" id="GO:0005740">
    <property type="term" value="C:mitochondrial envelope"/>
    <property type="evidence" value="ECO:0007669"/>
    <property type="project" value="InterPro"/>
</dbReference>
<dbReference type="Gene3D" id="2.60.11.10">
    <property type="entry name" value="Cytochrome c oxidase, subunit Vb"/>
    <property type="match status" value="1"/>
</dbReference>
<protein>
    <submittedName>
        <fullName evidence="4">Cytochrome c oxidase subunit 4</fullName>
    </submittedName>
</protein>
<dbReference type="InterPro" id="IPR036972">
    <property type="entry name" value="Cyt_c_oxidase_su5b_sf"/>
</dbReference>
<accession>A0AAD5UAY5</accession>
<keyword evidence="1 3" id="KW-0479">Metal-binding</keyword>
<evidence type="ECO:0000256" key="1">
    <source>
        <dbReference type="ARBA" id="ARBA00022723"/>
    </source>
</evidence>
<gene>
    <name evidence="4" type="primary">COX4</name>
    <name evidence="4" type="ORF">HK099_003740</name>
</gene>
<keyword evidence="5" id="KW-1185">Reference proteome</keyword>
<dbReference type="GO" id="GO:0046872">
    <property type="term" value="F:metal ion binding"/>
    <property type="evidence" value="ECO:0007669"/>
    <property type="project" value="UniProtKB-KW"/>
</dbReference>
<comment type="caution">
    <text evidence="4">The sequence shown here is derived from an EMBL/GenBank/DDBJ whole genome shotgun (WGS) entry which is preliminary data.</text>
</comment>
<evidence type="ECO:0000256" key="2">
    <source>
        <dbReference type="ARBA" id="ARBA00022833"/>
    </source>
</evidence>
<feature type="binding site" evidence="3">
    <location>
        <position position="100"/>
    </location>
    <ligand>
        <name>Zn(2+)</name>
        <dbReference type="ChEBI" id="CHEBI:29105"/>
    </ligand>
</feature>
<dbReference type="GO" id="GO:0006123">
    <property type="term" value="P:mitochondrial electron transport, cytochrome c to oxygen"/>
    <property type="evidence" value="ECO:0007669"/>
    <property type="project" value="InterPro"/>
</dbReference>
<proteinExistence type="predicted"/>
<dbReference type="PANTHER" id="PTHR10122">
    <property type="entry name" value="CYTOCHROME C OXIDASE SUBUNIT 5B, MITOCHONDRIAL"/>
    <property type="match status" value="1"/>
</dbReference>
<dbReference type="SUPFAM" id="SSF57802">
    <property type="entry name" value="Rubredoxin-like"/>
    <property type="match status" value="1"/>
</dbReference>
<organism evidence="4 5">
    <name type="scientific">Clydaea vesicula</name>
    <dbReference type="NCBI Taxonomy" id="447962"/>
    <lineage>
        <taxon>Eukaryota</taxon>
        <taxon>Fungi</taxon>
        <taxon>Fungi incertae sedis</taxon>
        <taxon>Chytridiomycota</taxon>
        <taxon>Chytridiomycota incertae sedis</taxon>
        <taxon>Chytridiomycetes</taxon>
        <taxon>Lobulomycetales</taxon>
        <taxon>Lobulomycetaceae</taxon>
        <taxon>Clydaea</taxon>
    </lineage>
</organism>
<feature type="binding site" evidence="3">
    <location>
        <position position="126"/>
    </location>
    <ligand>
        <name>Zn(2+)</name>
        <dbReference type="ChEBI" id="CHEBI:29105"/>
    </ligand>
</feature>
<feature type="binding site" evidence="3">
    <location>
        <position position="123"/>
    </location>
    <ligand>
        <name>Zn(2+)</name>
        <dbReference type="ChEBI" id="CHEBI:29105"/>
    </ligand>
</feature>
<dbReference type="PANTHER" id="PTHR10122:SF0">
    <property type="entry name" value="CYTOCHROME C OXIDASE SUBUNIT 5B, ISOFORM A-RELATED"/>
    <property type="match status" value="1"/>
</dbReference>
<dbReference type="EMBL" id="JADGJW010000025">
    <property type="protein sequence ID" value="KAJ3226948.1"/>
    <property type="molecule type" value="Genomic_DNA"/>
</dbReference>
<evidence type="ECO:0000313" key="4">
    <source>
        <dbReference type="EMBL" id="KAJ3226948.1"/>
    </source>
</evidence>
<dbReference type="PROSITE" id="PS51359">
    <property type="entry name" value="COX5B_2"/>
    <property type="match status" value="1"/>
</dbReference>
<evidence type="ECO:0000256" key="3">
    <source>
        <dbReference type="PIRSR" id="PIRSR602124-2"/>
    </source>
</evidence>
<dbReference type="Pfam" id="PF01215">
    <property type="entry name" value="COX5B"/>
    <property type="match status" value="1"/>
</dbReference>
<keyword evidence="2 3" id="KW-0862">Zinc</keyword>
<dbReference type="AlphaFoldDB" id="A0AAD5UAY5"/>
<reference evidence="4" key="1">
    <citation type="submission" date="2020-05" db="EMBL/GenBank/DDBJ databases">
        <title>Phylogenomic resolution of chytrid fungi.</title>
        <authorList>
            <person name="Stajich J.E."/>
            <person name="Amses K."/>
            <person name="Simmons R."/>
            <person name="Seto K."/>
            <person name="Myers J."/>
            <person name="Bonds A."/>
            <person name="Quandt C.A."/>
            <person name="Barry K."/>
            <person name="Liu P."/>
            <person name="Grigoriev I."/>
            <person name="Longcore J.E."/>
            <person name="James T.Y."/>
        </authorList>
    </citation>
    <scope>NUCLEOTIDE SEQUENCE</scope>
    <source>
        <strain evidence="4">JEL0476</strain>
    </source>
</reference>
<sequence length="138" mass="15532">MSFLTRSSFASIRRLSTNSILRASAGKKGTVEPEIPGFRAPGEIPTNYELATGTERYEYFKKLEGEDPWADLKPIHLSVKPTKHNPVIIKGIDPVRYIGCTGFPADSHEGVWLTIHPSRIERCPHCGNAFKYELEHDH</sequence>